<dbReference type="SUPFAM" id="SSF56808">
    <property type="entry name" value="Ribosomal protein L1"/>
    <property type="match status" value="1"/>
</dbReference>
<gene>
    <name evidence="8" type="ORF">HBR001_LOCUS2359</name>
</gene>
<dbReference type="EMBL" id="CANTFL010000272">
    <property type="protein sequence ID" value="CAI5720305.1"/>
    <property type="molecule type" value="Genomic_DNA"/>
</dbReference>
<evidence type="ECO:0000256" key="6">
    <source>
        <dbReference type="RuleBase" id="RU000659"/>
    </source>
</evidence>
<dbReference type="Gene3D" id="3.30.190.20">
    <property type="match status" value="1"/>
</dbReference>
<protein>
    <recommendedName>
        <fullName evidence="6">Ribosomal protein</fullName>
    </recommendedName>
</protein>
<dbReference type="NCBIfam" id="TIGR01169">
    <property type="entry name" value="rplA_bact"/>
    <property type="match status" value="1"/>
</dbReference>
<evidence type="ECO:0000256" key="5">
    <source>
        <dbReference type="ARBA" id="ARBA00023274"/>
    </source>
</evidence>
<reference evidence="8" key="1">
    <citation type="submission" date="2022-12" db="EMBL/GenBank/DDBJ databases">
        <authorList>
            <person name="Webb A."/>
        </authorList>
    </citation>
    <scope>NUCLEOTIDE SEQUENCE</scope>
    <source>
        <strain evidence="8">Hp1</strain>
    </source>
</reference>
<evidence type="ECO:0000256" key="1">
    <source>
        <dbReference type="ARBA" id="ARBA00010531"/>
    </source>
</evidence>
<dbReference type="Proteomes" id="UP001162031">
    <property type="component" value="Unassembled WGS sequence"/>
</dbReference>
<comment type="similarity">
    <text evidence="1 6">Belongs to the universal ribosomal protein uL1 family.</text>
</comment>
<accession>A0AAV0TIG6</accession>
<dbReference type="PANTHER" id="PTHR36427:SF3">
    <property type="entry name" value="LARGE RIBOSOMAL SUBUNIT PROTEIN UL1M"/>
    <property type="match status" value="1"/>
</dbReference>
<dbReference type="GO" id="GO:0006412">
    <property type="term" value="P:translation"/>
    <property type="evidence" value="ECO:0007669"/>
    <property type="project" value="InterPro"/>
</dbReference>
<evidence type="ECO:0000256" key="4">
    <source>
        <dbReference type="ARBA" id="ARBA00022980"/>
    </source>
</evidence>
<evidence type="ECO:0000256" key="3">
    <source>
        <dbReference type="ARBA" id="ARBA00022884"/>
    </source>
</evidence>
<dbReference type="HAMAP" id="MF_01318_B">
    <property type="entry name" value="Ribosomal_uL1_B"/>
    <property type="match status" value="1"/>
</dbReference>
<name>A0AAV0TIG6_HYABA</name>
<organism evidence="8 9">
    <name type="scientific">Hyaloperonospora brassicae</name>
    <name type="common">Brassica downy mildew</name>
    <name type="synonym">Peronospora brassicae</name>
    <dbReference type="NCBI Taxonomy" id="162125"/>
    <lineage>
        <taxon>Eukaryota</taxon>
        <taxon>Sar</taxon>
        <taxon>Stramenopiles</taxon>
        <taxon>Oomycota</taxon>
        <taxon>Peronosporomycetes</taxon>
        <taxon>Peronosporales</taxon>
        <taxon>Peronosporaceae</taxon>
        <taxon>Hyaloperonospora</taxon>
    </lineage>
</organism>
<dbReference type="GO" id="GO:0015934">
    <property type="term" value="C:large ribosomal subunit"/>
    <property type="evidence" value="ECO:0007669"/>
    <property type="project" value="InterPro"/>
</dbReference>
<proteinExistence type="inferred from homology"/>
<keyword evidence="9" id="KW-1185">Reference proteome</keyword>
<feature type="region of interest" description="Disordered" evidence="7">
    <location>
        <begin position="33"/>
        <end position="52"/>
    </location>
</feature>
<dbReference type="GO" id="GO:0003735">
    <property type="term" value="F:structural constituent of ribosome"/>
    <property type="evidence" value="ECO:0007669"/>
    <property type="project" value="InterPro"/>
</dbReference>
<dbReference type="CDD" id="cd00403">
    <property type="entry name" value="Ribosomal_L1"/>
    <property type="match status" value="1"/>
</dbReference>
<dbReference type="PANTHER" id="PTHR36427">
    <property type="entry name" value="54S RIBOSOMAL PROTEIN L1, MITOCHONDRIAL"/>
    <property type="match status" value="1"/>
</dbReference>
<dbReference type="InterPro" id="IPR005878">
    <property type="entry name" value="Ribosom_uL1_bac-type"/>
</dbReference>
<dbReference type="InterPro" id="IPR028364">
    <property type="entry name" value="Ribosomal_uL1/biogenesis"/>
</dbReference>
<dbReference type="Gene3D" id="3.40.50.790">
    <property type="match status" value="1"/>
</dbReference>
<keyword evidence="3" id="KW-0694">RNA-binding</keyword>
<dbReference type="AlphaFoldDB" id="A0AAV0TIG6"/>
<sequence>MLRALLLSTSGTATGRVVRASWCNVRAASTLEAPAAASGRSPTALGIAPRRSNAPKAPVDIQAAVAQCKTQKARNFDETIDLAIQLGVDPRKPNQSVRGVVSLPNGTGKQVRIAVFARGAKAEEAKAAGATIVGAEDLVEQVQSGKLEFDRCIATPDVMPLVGRVARILGPRGLMPNPKLGTVTQEVGDAIAAARGGQVEFRAEKKGIIHAGVGKMSFSEEALLENVRAFMVALSDAKPEGAKGKYIKAAHLSSSMGPSYTLDIKYLDPASTSFMRFD</sequence>
<comment type="caution">
    <text evidence="8">The sequence shown here is derived from an EMBL/GenBank/DDBJ whole genome shotgun (WGS) entry which is preliminary data.</text>
</comment>
<evidence type="ECO:0000256" key="2">
    <source>
        <dbReference type="ARBA" id="ARBA00022730"/>
    </source>
</evidence>
<keyword evidence="2" id="KW-0699">rRNA-binding</keyword>
<dbReference type="InterPro" id="IPR023674">
    <property type="entry name" value="Ribosomal_uL1-like"/>
</dbReference>
<dbReference type="InterPro" id="IPR016095">
    <property type="entry name" value="Ribosomal_uL1_3-a/b-sand"/>
</dbReference>
<dbReference type="Pfam" id="PF00687">
    <property type="entry name" value="Ribosomal_L1"/>
    <property type="match status" value="1"/>
</dbReference>
<dbReference type="InterPro" id="IPR023673">
    <property type="entry name" value="Ribosomal_uL1_CS"/>
</dbReference>
<dbReference type="FunFam" id="3.40.50.790:FF:000001">
    <property type="entry name" value="50S ribosomal protein L1"/>
    <property type="match status" value="1"/>
</dbReference>
<dbReference type="PROSITE" id="PS01199">
    <property type="entry name" value="RIBOSOMAL_L1"/>
    <property type="match status" value="1"/>
</dbReference>
<keyword evidence="4 6" id="KW-0689">Ribosomal protein</keyword>
<dbReference type="GO" id="GO:0019843">
    <property type="term" value="F:rRNA binding"/>
    <property type="evidence" value="ECO:0007669"/>
    <property type="project" value="UniProtKB-KW"/>
</dbReference>
<evidence type="ECO:0000256" key="7">
    <source>
        <dbReference type="SAM" id="MobiDB-lite"/>
    </source>
</evidence>
<keyword evidence="5 6" id="KW-0687">Ribonucleoprotein</keyword>
<evidence type="ECO:0000313" key="9">
    <source>
        <dbReference type="Proteomes" id="UP001162031"/>
    </source>
</evidence>
<evidence type="ECO:0000313" key="8">
    <source>
        <dbReference type="EMBL" id="CAI5720305.1"/>
    </source>
</evidence>